<dbReference type="EMBL" id="JBHTLD010000056">
    <property type="protein sequence ID" value="MFD1186191.1"/>
    <property type="molecule type" value="Genomic_DNA"/>
</dbReference>
<organism evidence="2 3">
    <name type="scientific">Pontibacter rugosus</name>
    <dbReference type="NCBI Taxonomy" id="1745966"/>
    <lineage>
        <taxon>Bacteria</taxon>
        <taxon>Pseudomonadati</taxon>
        <taxon>Bacteroidota</taxon>
        <taxon>Cytophagia</taxon>
        <taxon>Cytophagales</taxon>
        <taxon>Hymenobacteraceae</taxon>
        <taxon>Pontibacter</taxon>
    </lineage>
</organism>
<dbReference type="Proteomes" id="UP001597094">
    <property type="component" value="Unassembled WGS sequence"/>
</dbReference>
<evidence type="ECO:0000313" key="3">
    <source>
        <dbReference type="Proteomes" id="UP001597094"/>
    </source>
</evidence>
<dbReference type="Pfam" id="PF08240">
    <property type="entry name" value="ADH_N"/>
    <property type="match status" value="1"/>
</dbReference>
<protein>
    <submittedName>
        <fullName evidence="2">NAD(P)-dependent alcohol dehydrogenase</fullName>
    </submittedName>
</protein>
<dbReference type="InterPro" id="IPR052733">
    <property type="entry name" value="Chloroplast_QOR"/>
</dbReference>
<dbReference type="CDD" id="cd08267">
    <property type="entry name" value="MDR1"/>
    <property type="match status" value="1"/>
</dbReference>
<dbReference type="SUPFAM" id="SSF51735">
    <property type="entry name" value="NAD(P)-binding Rossmann-fold domains"/>
    <property type="match status" value="1"/>
</dbReference>
<dbReference type="InterPro" id="IPR036291">
    <property type="entry name" value="NAD(P)-bd_dom_sf"/>
</dbReference>
<dbReference type="PANTHER" id="PTHR44013">
    <property type="entry name" value="ZINC-TYPE ALCOHOL DEHYDROGENASE-LIKE PROTEIN C16A3.02C"/>
    <property type="match status" value="1"/>
</dbReference>
<reference evidence="3" key="1">
    <citation type="journal article" date="2019" name="Int. J. Syst. Evol. Microbiol.">
        <title>The Global Catalogue of Microorganisms (GCM) 10K type strain sequencing project: providing services to taxonomists for standard genome sequencing and annotation.</title>
        <authorList>
            <consortium name="The Broad Institute Genomics Platform"/>
            <consortium name="The Broad Institute Genome Sequencing Center for Infectious Disease"/>
            <person name="Wu L."/>
            <person name="Ma J."/>
        </authorList>
    </citation>
    <scope>NUCLEOTIDE SEQUENCE [LARGE SCALE GENOMIC DNA]</scope>
    <source>
        <strain evidence="3">JCM 31319</strain>
    </source>
</reference>
<sequence>MKAIYYEKYGNADVLQYGEQPKPTIKDNQLLVRVHATSINPVDWKIRSGKLLPISGLKFPKIPGRDIAGEVVELGNKALAFEPGDRVYGMTDNGIGGASAEYAVISEETAVLIPQNLNYAQAAAVPLTALTALQALRDKGELVQGEKVLINGASSGVGSFAVQIAKALGAGEVTGVCSTSHIELVKSLGADQIIDHKEEDFTHRKDSYDLIFDAVAKSTYLDSKASLREDGRYVTTVPDLKDVAFGFALSVFSDKKLKAILTDDKAEDLKLISSWIETGKVKPVIDKEFPLNKAADAHRYSEEGHAAGKIILVIE</sequence>
<comment type="caution">
    <text evidence="2">The sequence shown here is derived from an EMBL/GenBank/DDBJ whole genome shotgun (WGS) entry which is preliminary data.</text>
</comment>
<dbReference type="Pfam" id="PF13602">
    <property type="entry name" value="ADH_zinc_N_2"/>
    <property type="match status" value="1"/>
</dbReference>
<dbReference type="SUPFAM" id="SSF50129">
    <property type="entry name" value="GroES-like"/>
    <property type="match status" value="1"/>
</dbReference>
<name>A0ABW3SQK9_9BACT</name>
<evidence type="ECO:0000313" key="2">
    <source>
        <dbReference type="EMBL" id="MFD1186191.1"/>
    </source>
</evidence>
<feature type="domain" description="Enoyl reductase (ER)" evidence="1">
    <location>
        <begin position="10"/>
        <end position="312"/>
    </location>
</feature>
<dbReference type="InterPro" id="IPR013154">
    <property type="entry name" value="ADH-like_N"/>
</dbReference>
<dbReference type="SMART" id="SM00829">
    <property type="entry name" value="PKS_ER"/>
    <property type="match status" value="1"/>
</dbReference>
<proteinExistence type="predicted"/>
<accession>A0ABW3SQK9</accession>
<keyword evidence="3" id="KW-1185">Reference proteome</keyword>
<dbReference type="RefSeq" id="WP_377525505.1">
    <property type="nucleotide sequence ID" value="NZ_JBHTLD010000056.1"/>
</dbReference>
<dbReference type="InterPro" id="IPR011032">
    <property type="entry name" value="GroES-like_sf"/>
</dbReference>
<dbReference type="Gene3D" id="3.40.50.720">
    <property type="entry name" value="NAD(P)-binding Rossmann-like Domain"/>
    <property type="match status" value="1"/>
</dbReference>
<dbReference type="PANTHER" id="PTHR44013:SF1">
    <property type="entry name" value="ZINC-TYPE ALCOHOL DEHYDROGENASE-LIKE PROTEIN C16A3.02C"/>
    <property type="match status" value="1"/>
</dbReference>
<dbReference type="InterPro" id="IPR020843">
    <property type="entry name" value="ER"/>
</dbReference>
<dbReference type="Gene3D" id="3.90.180.10">
    <property type="entry name" value="Medium-chain alcohol dehydrogenases, catalytic domain"/>
    <property type="match status" value="1"/>
</dbReference>
<evidence type="ECO:0000259" key="1">
    <source>
        <dbReference type="SMART" id="SM00829"/>
    </source>
</evidence>
<gene>
    <name evidence="2" type="ORF">ACFQ2O_08255</name>
</gene>